<comment type="caution">
    <text evidence="1">The sequence shown here is derived from an EMBL/GenBank/DDBJ whole genome shotgun (WGS) entry which is preliminary data.</text>
</comment>
<protein>
    <recommendedName>
        <fullName evidence="2">AAA domain-containing protein</fullName>
    </recommendedName>
</protein>
<dbReference type="SUPFAM" id="SSF52540">
    <property type="entry name" value="P-loop containing nucleoside triphosphate hydrolases"/>
    <property type="match status" value="1"/>
</dbReference>
<evidence type="ECO:0000313" key="1">
    <source>
        <dbReference type="EMBL" id="MPM41483.1"/>
    </source>
</evidence>
<evidence type="ECO:0008006" key="2">
    <source>
        <dbReference type="Google" id="ProtNLM"/>
    </source>
</evidence>
<dbReference type="Gene3D" id="3.40.50.300">
    <property type="entry name" value="P-loop containing nucleotide triphosphate hydrolases"/>
    <property type="match status" value="1"/>
</dbReference>
<dbReference type="AlphaFoldDB" id="A0A644ZS50"/>
<sequence length="232" mass="25323">MSICAIWGAPQSGKTTLALNLAYGISRGDKTVCLISPVEYSELSALLGVKIPEEQSLGAALKGRAGIRQTMFRADELFYVLAMPVTADAFDNDYSDEQVKRLLDLARLTFDFVLVDCPSQPDNLIAAWSLNKADQVLLCVGGPVSCVMWHRANKKALQAVQSETVCVGSEVTQALDSAKLYKLLKCMPEIRIPYMENAALLQSEGRFLFGQSGKKGRAYTSAINQLYGVMQS</sequence>
<name>A0A644ZS50_9ZZZZ</name>
<dbReference type="InterPro" id="IPR027417">
    <property type="entry name" value="P-loop_NTPase"/>
</dbReference>
<gene>
    <name evidence="1" type="ORF">SDC9_88138</name>
</gene>
<dbReference type="EMBL" id="VSSQ01009388">
    <property type="protein sequence ID" value="MPM41483.1"/>
    <property type="molecule type" value="Genomic_DNA"/>
</dbReference>
<reference evidence="1" key="1">
    <citation type="submission" date="2019-08" db="EMBL/GenBank/DDBJ databases">
        <authorList>
            <person name="Kucharzyk K."/>
            <person name="Murdoch R.W."/>
            <person name="Higgins S."/>
            <person name="Loffler F."/>
        </authorList>
    </citation>
    <scope>NUCLEOTIDE SEQUENCE</scope>
</reference>
<accession>A0A644ZS50</accession>
<proteinExistence type="predicted"/>
<organism evidence="1">
    <name type="scientific">bioreactor metagenome</name>
    <dbReference type="NCBI Taxonomy" id="1076179"/>
    <lineage>
        <taxon>unclassified sequences</taxon>
        <taxon>metagenomes</taxon>
        <taxon>ecological metagenomes</taxon>
    </lineage>
</organism>